<dbReference type="SUPFAM" id="SSF52440">
    <property type="entry name" value="PreATP-grasp domain"/>
    <property type="match status" value="1"/>
</dbReference>
<dbReference type="PANTHER" id="PTHR18866">
    <property type="entry name" value="CARBOXYLASE:PYRUVATE/ACETYL-COA/PROPIONYL-COA CARBOXYLASE"/>
    <property type="match status" value="1"/>
</dbReference>
<dbReference type="PANTHER" id="PTHR18866:SF33">
    <property type="entry name" value="METHYLCROTONOYL-COA CARBOXYLASE SUBUNIT ALPHA, MITOCHONDRIAL-RELATED"/>
    <property type="match status" value="1"/>
</dbReference>
<dbReference type="GO" id="GO:0005524">
    <property type="term" value="F:ATP binding"/>
    <property type="evidence" value="ECO:0007669"/>
    <property type="project" value="UniProtKB-UniRule"/>
</dbReference>
<feature type="domain" description="Biotin carboxylation" evidence="12">
    <location>
        <begin position="31"/>
        <end position="495"/>
    </location>
</feature>
<reference evidence="13" key="1">
    <citation type="submission" date="2015-04" db="EMBL/GenBank/DDBJ databases">
        <title>The genome sequence of the plant pathogenic Rhizarian Plasmodiophora brassicae reveals insights in its biotrophic life cycle and the origin of chitin synthesis.</title>
        <authorList>
            <person name="Schwelm A."/>
            <person name="Fogelqvist J."/>
            <person name="Knaust A."/>
            <person name="Julke S."/>
            <person name="Lilja T."/>
            <person name="Dhandapani V."/>
            <person name="Bonilla-Rosso G."/>
            <person name="Karlsson M."/>
            <person name="Shevchenko A."/>
            <person name="Choi S.R."/>
            <person name="Kim H.G."/>
            <person name="Park J.Y."/>
            <person name="Lim Y.P."/>
            <person name="Ludwig-Muller J."/>
            <person name="Dixelius C."/>
        </authorList>
    </citation>
    <scope>NUCLEOTIDE SEQUENCE</scope>
    <source>
        <tissue evidence="13">Potato root galls</tissue>
    </source>
</reference>
<dbReference type="PROSITE" id="PS50968">
    <property type="entry name" value="BIOTINYL_LIPOYL"/>
    <property type="match status" value="1"/>
</dbReference>
<dbReference type="PROSITE" id="PS50979">
    <property type="entry name" value="BC"/>
    <property type="match status" value="1"/>
</dbReference>
<comment type="subcellular location">
    <subcellularLocation>
        <location evidence="2">Mitochondrion matrix</location>
    </subcellularLocation>
</comment>
<dbReference type="Pfam" id="PF02785">
    <property type="entry name" value="Biotin_carb_C"/>
    <property type="match status" value="1"/>
</dbReference>
<organism evidence="13">
    <name type="scientific">Spongospora subterranea</name>
    <dbReference type="NCBI Taxonomy" id="70186"/>
    <lineage>
        <taxon>Eukaryota</taxon>
        <taxon>Sar</taxon>
        <taxon>Rhizaria</taxon>
        <taxon>Endomyxa</taxon>
        <taxon>Phytomyxea</taxon>
        <taxon>Plasmodiophorida</taxon>
        <taxon>Plasmodiophoridae</taxon>
        <taxon>Spongospora</taxon>
    </lineage>
</organism>
<dbReference type="Gene3D" id="3.30.700.40">
    <property type="match status" value="1"/>
</dbReference>
<dbReference type="InterPro" id="IPR013815">
    <property type="entry name" value="ATP_grasp_subdomain_1"/>
</dbReference>
<dbReference type="InterPro" id="IPR011764">
    <property type="entry name" value="Biotin_carboxylation_dom"/>
</dbReference>
<dbReference type="PROSITE" id="PS00867">
    <property type="entry name" value="CPSASE_2"/>
    <property type="match status" value="1"/>
</dbReference>
<dbReference type="InterPro" id="IPR011053">
    <property type="entry name" value="Single_hybrid_motif"/>
</dbReference>
<dbReference type="GO" id="GO:0046872">
    <property type="term" value="F:metal ion binding"/>
    <property type="evidence" value="ECO:0007669"/>
    <property type="project" value="InterPro"/>
</dbReference>
<dbReference type="InterPro" id="IPR050856">
    <property type="entry name" value="Biotin_carboxylase_complex"/>
</dbReference>
<evidence type="ECO:0000313" key="13">
    <source>
        <dbReference type="EMBL" id="CRZ03527.1"/>
    </source>
</evidence>
<evidence type="ECO:0000256" key="1">
    <source>
        <dbReference type="ARBA" id="ARBA00001953"/>
    </source>
</evidence>
<dbReference type="Gene3D" id="2.40.50.100">
    <property type="match status" value="1"/>
</dbReference>
<evidence type="ECO:0000256" key="4">
    <source>
        <dbReference type="ARBA" id="ARBA00022741"/>
    </source>
</evidence>
<evidence type="ECO:0000256" key="2">
    <source>
        <dbReference type="ARBA" id="ARBA00004305"/>
    </source>
</evidence>
<keyword evidence="7" id="KW-0496">Mitochondrion</keyword>
<dbReference type="SUPFAM" id="SSF56059">
    <property type="entry name" value="Glutathione synthetase ATP-binding domain-like"/>
    <property type="match status" value="1"/>
</dbReference>
<evidence type="ECO:0000259" key="11">
    <source>
        <dbReference type="PROSITE" id="PS50975"/>
    </source>
</evidence>
<dbReference type="InterPro" id="IPR011054">
    <property type="entry name" value="Rudment_hybrid_motif"/>
</dbReference>
<dbReference type="InterPro" id="IPR000089">
    <property type="entry name" value="Biotin_lipoyl"/>
</dbReference>
<dbReference type="InterPro" id="IPR005479">
    <property type="entry name" value="CPAse_ATP-bd"/>
</dbReference>
<evidence type="ECO:0000256" key="3">
    <source>
        <dbReference type="ARBA" id="ARBA00022598"/>
    </source>
</evidence>
<dbReference type="GO" id="GO:0005759">
    <property type="term" value="C:mitochondrial matrix"/>
    <property type="evidence" value="ECO:0007669"/>
    <property type="project" value="UniProtKB-SubCell"/>
</dbReference>
<dbReference type="EMBL" id="HACM01003085">
    <property type="protein sequence ID" value="CRZ03527.1"/>
    <property type="molecule type" value="Transcribed_RNA"/>
</dbReference>
<dbReference type="AlphaFoldDB" id="A0A0H5QPJ8"/>
<dbReference type="FunFam" id="2.40.50.100:FF:000003">
    <property type="entry name" value="Acetyl-CoA carboxylase biotin carboxyl carrier protein"/>
    <property type="match status" value="1"/>
</dbReference>
<dbReference type="InterPro" id="IPR001882">
    <property type="entry name" value="Biotin_BS"/>
</dbReference>
<keyword evidence="6" id="KW-0809">Transit peptide</keyword>
<name>A0A0H5QPJ8_9EUKA</name>
<dbReference type="Gene3D" id="3.30.470.20">
    <property type="entry name" value="ATP-grasp fold, B domain"/>
    <property type="match status" value="1"/>
</dbReference>
<dbReference type="GO" id="GO:0004485">
    <property type="term" value="F:methylcrotonoyl-CoA carboxylase activity"/>
    <property type="evidence" value="ECO:0007669"/>
    <property type="project" value="TreeGrafter"/>
</dbReference>
<dbReference type="FunFam" id="3.40.50.20:FF:000010">
    <property type="entry name" value="Propionyl-CoA carboxylase subunit alpha"/>
    <property type="match status" value="1"/>
</dbReference>
<keyword evidence="4 9" id="KW-0547">Nucleotide-binding</keyword>
<dbReference type="Pfam" id="PF00364">
    <property type="entry name" value="Biotin_lipoyl"/>
    <property type="match status" value="1"/>
</dbReference>
<feature type="domain" description="Lipoyl-binding" evidence="10">
    <location>
        <begin position="635"/>
        <end position="711"/>
    </location>
</feature>
<dbReference type="Pfam" id="PF02786">
    <property type="entry name" value="CPSase_L_D2"/>
    <property type="match status" value="1"/>
</dbReference>
<dbReference type="InterPro" id="IPR005481">
    <property type="entry name" value="BC-like_N"/>
</dbReference>
<feature type="domain" description="ATP-grasp" evidence="11">
    <location>
        <begin position="150"/>
        <end position="355"/>
    </location>
</feature>
<comment type="cofactor">
    <cofactor evidence="1">
        <name>biotin</name>
        <dbReference type="ChEBI" id="CHEBI:57586"/>
    </cofactor>
</comment>
<evidence type="ECO:0000256" key="5">
    <source>
        <dbReference type="ARBA" id="ARBA00022840"/>
    </source>
</evidence>
<dbReference type="Gene3D" id="3.40.50.20">
    <property type="match status" value="1"/>
</dbReference>
<dbReference type="Pfam" id="PF00289">
    <property type="entry name" value="Biotin_carb_N"/>
    <property type="match status" value="1"/>
</dbReference>
<dbReference type="CDD" id="cd06850">
    <property type="entry name" value="biotinyl_domain"/>
    <property type="match status" value="1"/>
</dbReference>
<evidence type="ECO:0000256" key="7">
    <source>
        <dbReference type="ARBA" id="ARBA00023128"/>
    </source>
</evidence>
<dbReference type="FunFam" id="3.30.1490.20:FF:000003">
    <property type="entry name" value="acetyl-CoA carboxylase isoform X1"/>
    <property type="match status" value="1"/>
</dbReference>
<dbReference type="InterPro" id="IPR016185">
    <property type="entry name" value="PreATP-grasp_dom_sf"/>
</dbReference>
<dbReference type="Gene3D" id="3.30.1490.20">
    <property type="entry name" value="ATP-grasp fold, A domain"/>
    <property type="match status" value="1"/>
</dbReference>
<evidence type="ECO:0008006" key="14">
    <source>
        <dbReference type="Google" id="ProtNLM"/>
    </source>
</evidence>
<dbReference type="PROSITE" id="PS50975">
    <property type="entry name" value="ATP_GRASP"/>
    <property type="match status" value="1"/>
</dbReference>
<keyword evidence="5 9" id="KW-0067">ATP-binding</keyword>
<evidence type="ECO:0000256" key="8">
    <source>
        <dbReference type="ARBA" id="ARBA00023267"/>
    </source>
</evidence>
<evidence type="ECO:0000259" key="12">
    <source>
        <dbReference type="PROSITE" id="PS50979"/>
    </source>
</evidence>
<sequence>MVAFFRLLRRCGLKSGIDRRTLFTDECLPTTFNKILIANRGEIACRIVRTAKALGIRTVAVYSDADANAMHTRMCDEAYRIGESPAAKSYLDAQKILEVAKATGAQAVHPGYGFLSESVKFAQECQNEGIVFIGPPIEAINAMGSKSASKKIMIDAKVPVVPGYHGDDQTIETLVKEADACGFPLMIKAVLGGGGKGMRVVNEASQFLEMLESCKREALSSFGDDRVLLERYIVRPRHIEFQIFADQHGNAVHLYERDCSAQRRHQKVLEEAPAPGMTTELRNTMGKSAVDAAISVNYVGAGTVEFIFDADTGEYFFMEMNTRLQVEHPVTEMIVRVASLSGETDLVQLQLHVAAGHRLPFSQSDITSSGHCIESRIYAERPISDESGTHFLPCVGTIKHLSPPAQHAEGAVRVRVETGIEERDEISMFYDPMIAKLVVWAHDREGALRQMNHSLSDYHVLGLADNNIQFLKRAVSHPEFIRGQIDTGFISRNAQTLIPPVSPASSRMKAIAAASLAIQTQTGKASPWNSGNSFRLNCKNARIIRLECGTSDENRDQCNIALVYNDDGSYDIDVDGDAFVGVKVSKTNSGERHHYIRCIFDDVNILAKVVHIENQIAVFADDDMAILKMIEDDFGEDMSVIAQGPVAPMPGRVVKVLVAPDDEVEEGQALVIMEAMKMEHIIRAPHAGIVEQVHCRQDESIQAGHVLISFHADKQ</sequence>
<keyword evidence="3" id="KW-0436">Ligase</keyword>
<dbReference type="SMART" id="SM00878">
    <property type="entry name" value="Biotin_carb_C"/>
    <property type="match status" value="1"/>
</dbReference>
<dbReference type="InterPro" id="IPR005482">
    <property type="entry name" value="Biotin_COase_C"/>
</dbReference>
<protein>
    <recommendedName>
        <fullName evidence="14">Methylcrotonoyl-CoA carboxylase subunit alpha, mitochondrial</fullName>
    </recommendedName>
</protein>
<dbReference type="FunFam" id="3.30.470.20:FF:000028">
    <property type="entry name" value="Methylcrotonoyl-CoA carboxylase subunit alpha, mitochondrial"/>
    <property type="match status" value="1"/>
</dbReference>
<dbReference type="InterPro" id="IPR011761">
    <property type="entry name" value="ATP-grasp"/>
</dbReference>
<dbReference type="SUPFAM" id="SSF51246">
    <property type="entry name" value="Rudiment single hybrid motif"/>
    <property type="match status" value="1"/>
</dbReference>
<accession>A0A0H5QPJ8</accession>
<evidence type="ECO:0000256" key="6">
    <source>
        <dbReference type="ARBA" id="ARBA00022946"/>
    </source>
</evidence>
<dbReference type="SUPFAM" id="SSF51230">
    <property type="entry name" value="Single hybrid motif"/>
    <property type="match status" value="1"/>
</dbReference>
<evidence type="ECO:0000259" key="10">
    <source>
        <dbReference type="PROSITE" id="PS50968"/>
    </source>
</evidence>
<dbReference type="PROSITE" id="PS00188">
    <property type="entry name" value="BIOTIN"/>
    <property type="match status" value="1"/>
</dbReference>
<evidence type="ECO:0000256" key="9">
    <source>
        <dbReference type="PROSITE-ProRule" id="PRU00409"/>
    </source>
</evidence>
<proteinExistence type="predicted"/>
<keyword evidence="8" id="KW-0092">Biotin</keyword>